<keyword evidence="1" id="KW-0812">Transmembrane</keyword>
<evidence type="ECO:0000313" key="3">
    <source>
        <dbReference type="Proteomes" id="UP001363151"/>
    </source>
</evidence>
<proteinExistence type="predicted"/>
<accession>A0ABR1FLI8</accession>
<reference evidence="2 3" key="1">
    <citation type="submission" date="2024-03" db="EMBL/GenBank/DDBJ databases">
        <title>Aureococcus anophagefferens CCMP1851 and Kratosvirus quantuckense: Draft genome of a second virus-susceptible host strain in the model system.</title>
        <authorList>
            <person name="Chase E."/>
            <person name="Truchon A.R."/>
            <person name="Schepens W."/>
            <person name="Wilhelm S.W."/>
        </authorList>
    </citation>
    <scope>NUCLEOTIDE SEQUENCE [LARGE SCALE GENOMIC DNA]</scope>
    <source>
        <strain evidence="2 3">CCMP1851</strain>
    </source>
</reference>
<keyword evidence="1" id="KW-0472">Membrane</keyword>
<name>A0ABR1FLI8_AURAN</name>
<sequence length="130" mass="14419">MKSLARRTLAPTFDETRIEAFAEETLGSYDGSLRTIWKALCHEHVLLSIPMRYDPLKPRVVRWFVIGFLTHVLLAELAFALVISSPDPGCSNQEAREPCEALEYNLDASRACGWDEGSGECCASPTASSR</sequence>
<gene>
    <name evidence="2" type="ORF">SO694_00039145</name>
</gene>
<evidence type="ECO:0000256" key="1">
    <source>
        <dbReference type="SAM" id="Phobius"/>
    </source>
</evidence>
<keyword evidence="3" id="KW-1185">Reference proteome</keyword>
<protein>
    <submittedName>
        <fullName evidence="2">Uncharacterized protein</fullName>
    </submittedName>
</protein>
<comment type="caution">
    <text evidence="2">The sequence shown here is derived from an EMBL/GenBank/DDBJ whole genome shotgun (WGS) entry which is preliminary data.</text>
</comment>
<feature type="transmembrane region" description="Helical" evidence="1">
    <location>
        <begin position="60"/>
        <end position="83"/>
    </location>
</feature>
<dbReference type="Proteomes" id="UP001363151">
    <property type="component" value="Unassembled WGS sequence"/>
</dbReference>
<evidence type="ECO:0000313" key="2">
    <source>
        <dbReference type="EMBL" id="KAK7233047.1"/>
    </source>
</evidence>
<organism evidence="2 3">
    <name type="scientific">Aureococcus anophagefferens</name>
    <name type="common">Harmful bloom alga</name>
    <dbReference type="NCBI Taxonomy" id="44056"/>
    <lineage>
        <taxon>Eukaryota</taxon>
        <taxon>Sar</taxon>
        <taxon>Stramenopiles</taxon>
        <taxon>Ochrophyta</taxon>
        <taxon>Pelagophyceae</taxon>
        <taxon>Pelagomonadales</taxon>
        <taxon>Pelagomonadaceae</taxon>
        <taxon>Aureococcus</taxon>
    </lineage>
</organism>
<keyword evidence="1" id="KW-1133">Transmembrane helix</keyword>
<dbReference type="EMBL" id="JBBJCI010000364">
    <property type="protein sequence ID" value="KAK7233047.1"/>
    <property type="molecule type" value="Genomic_DNA"/>
</dbReference>